<evidence type="ECO:0000256" key="8">
    <source>
        <dbReference type="SAM" id="Phobius"/>
    </source>
</evidence>
<evidence type="ECO:0000256" key="1">
    <source>
        <dbReference type="ARBA" id="ARBA00004141"/>
    </source>
</evidence>
<dbReference type="PANTHER" id="PTHR43337:SF3">
    <property type="entry name" value="PURINE TRANSPORTER"/>
    <property type="match status" value="1"/>
</dbReference>
<dbReference type="InParanoid" id="A0A090CKH6"/>
<evidence type="ECO:0000313" key="9">
    <source>
        <dbReference type="EMBL" id="CDP26257.1"/>
    </source>
</evidence>
<reference evidence="10" key="2">
    <citation type="journal article" date="2014" name="Genetics">
        <title>Maintaining two mating types: Structure of the mating type locus and its role in heterokaryosis in Podospora anserina.</title>
        <authorList>
            <person name="Grognet P."/>
            <person name="Bidard F."/>
            <person name="Kuchly C."/>
            <person name="Tong L.C.H."/>
            <person name="Coppin E."/>
            <person name="Benkhali J.A."/>
            <person name="Couloux A."/>
            <person name="Wincker P."/>
            <person name="Debuchy R."/>
            <person name="Silar P."/>
        </authorList>
    </citation>
    <scope>GENOME REANNOTATION</scope>
    <source>
        <strain evidence="10">S / ATCC MYA-4624 / DSM 980 / FGSC 10383</strain>
    </source>
</reference>
<dbReference type="EMBL" id="FO904937">
    <property type="protein sequence ID" value="CDP26257.1"/>
    <property type="molecule type" value="Genomic_DNA"/>
</dbReference>
<dbReference type="PANTHER" id="PTHR43337">
    <property type="entry name" value="XANTHINE/URACIL PERMEASE C887.17-RELATED"/>
    <property type="match status" value="1"/>
</dbReference>
<dbReference type="InterPro" id="IPR045018">
    <property type="entry name" value="Azg-like"/>
</dbReference>
<dbReference type="AlphaFoldDB" id="A0A090CKH6"/>
<feature type="region of interest" description="Disordered" evidence="7">
    <location>
        <begin position="14"/>
        <end position="34"/>
    </location>
</feature>
<dbReference type="Pfam" id="PF00860">
    <property type="entry name" value="Xan_ur_permease"/>
    <property type="match status" value="2"/>
</dbReference>
<feature type="transmembrane region" description="Helical" evidence="8">
    <location>
        <begin position="555"/>
        <end position="577"/>
    </location>
</feature>
<feature type="region of interest" description="Disordered" evidence="7">
    <location>
        <begin position="627"/>
        <end position="665"/>
    </location>
</feature>
<dbReference type="GO" id="GO:0015854">
    <property type="term" value="P:guanine transport"/>
    <property type="evidence" value="ECO:0007669"/>
    <property type="project" value="TreeGrafter"/>
</dbReference>
<proteinExistence type="inferred from homology"/>
<reference evidence="9 10" key="1">
    <citation type="journal article" date="2008" name="Genome Biol.">
        <title>The genome sequence of the model ascomycete fungus Podospora anserina.</title>
        <authorList>
            <person name="Espagne E."/>
            <person name="Lespinet O."/>
            <person name="Malagnac F."/>
            <person name="Da Silva C."/>
            <person name="Jaillon O."/>
            <person name="Porcel B.M."/>
            <person name="Couloux A."/>
            <person name="Aury J.-M."/>
            <person name="Segurens B."/>
            <person name="Poulain J."/>
            <person name="Anthouard V."/>
            <person name="Grossetete S."/>
            <person name="Khalili H."/>
            <person name="Coppin E."/>
            <person name="Dequard-Chablat M."/>
            <person name="Picard M."/>
            <person name="Contamine V."/>
            <person name="Arnaise S."/>
            <person name="Bourdais A."/>
            <person name="Berteaux-Lecellier V."/>
            <person name="Gautheret D."/>
            <person name="de Vries R.P."/>
            <person name="Battaglia E."/>
            <person name="Coutinho P.M."/>
            <person name="Danchin E.G.J."/>
            <person name="Henrissat B."/>
            <person name="El Khoury R."/>
            <person name="Sainsard-Chanet A."/>
            <person name="Boivin A."/>
            <person name="Pinan-Lucarre B."/>
            <person name="Sellem C.H."/>
            <person name="Debuchy R."/>
            <person name="Wincker P."/>
            <person name="Weissenbach J."/>
            <person name="Silar P."/>
        </authorList>
    </citation>
    <scope>NUCLEOTIDE SEQUENCE [LARGE SCALE GENOMIC DNA]</scope>
    <source>
        <strain evidence="10">S / ATCC MYA-4624 / DSM 980 / FGSC 10383</strain>
    </source>
</reference>
<dbReference type="GO" id="GO:0015853">
    <property type="term" value="P:adenine transport"/>
    <property type="evidence" value="ECO:0007669"/>
    <property type="project" value="TreeGrafter"/>
</dbReference>
<evidence type="ECO:0000256" key="2">
    <source>
        <dbReference type="ARBA" id="ARBA00005697"/>
    </source>
</evidence>
<evidence type="ECO:0000256" key="6">
    <source>
        <dbReference type="ARBA" id="ARBA00023136"/>
    </source>
</evidence>
<dbReference type="Proteomes" id="UP000001197">
    <property type="component" value="Chromosome 2"/>
</dbReference>
<dbReference type="GO" id="GO:0005886">
    <property type="term" value="C:plasma membrane"/>
    <property type="evidence" value="ECO:0007669"/>
    <property type="project" value="TreeGrafter"/>
</dbReference>
<name>A0A090CKH6_PODAN</name>
<keyword evidence="10" id="KW-1185">Reference proteome</keyword>
<feature type="transmembrane region" description="Helical" evidence="8">
    <location>
        <begin position="407"/>
        <end position="427"/>
    </location>
</feature>
<dbReference type="eggNOG" id="ENOG502QQ5E">
    <property type="taxonomic scope" value="Eukaryota"/>
</dbReference>
<keyword evidence="5 8" id="KW-1133">Transmembrane helix</keyword>
<evidence type="ECO:0000313" key="10">
    <source>
        <dbReference type="Proteomes" id="UP000001197"/>
    </source>
</evidence>
<evidence type="ECO:0000256" key="7">
    <source>
        <dbReference type="SAM" id="MobiDB-lite"/>
    </source>
</evidence>
<evidence type="ECO:0000256" key="4">
    <source>
        <dbReference type="ARBA" id="ARBA00022692"/>
    </source>
</evidence>
<feature type="transmembrane region" description="Helical" evidence="8">
    <location>
        <begin position="210"/>
        <end position="231"/>
    </location>
</feature>
<comment type="similarity">
    <text evidence="2">Belongs to the nucleobase:cation symporter-2 (NCS2) (TC 2.A.40) family. Azg-like subfamily.</text>
</comment>
<evidence type="ECO:0000256" key="5">
    <source>
        <dbReference type="ARBA" id="ARBA00022989"/>
    </source>
</evidence>
<organism evidence="9 10">
    <name type="scientific">Podospora anserina (strain S / ATCC MYA-4624 / DSM 980 / FGSC 10383)</name>
    <name type="common">Pleurage anserina</name>
    <dbReference type="NCBI Taxonomy" id="515849"/>
    <lineage>
        <taxon>Eukaryota</taxon>
        <taxon>Fungi</taxon>
        <taxon>Dikarya</taxon>
        <taxon>Ascomycota</taxon>
        <taxon>Pezizomycotina</taxon>
        <taxon>Sordariomycetes</taxon>
        <taxon>Sordariomycetidae</taxon>
        <taxon>Sordariales</taxon>
        <taxon>Podosporaceae</taxon>
        <taxon>Podospora</taxon>
        <taxon>Podospora anserina</taxon>
    </lineage>
</organism>
<feature type="transmembrane region" description="Helical" evidence="8">
    <location>
        <begin position="484"/>
        <end position="502"/>
    </location>
</feature>
<sequence>MNFHTDIRSAGIEMGPVGSCSAPEADDHADGSLPTRHRSWKARALDSFKDRVGRVDERMNNSVVGRVFNLKGSGPKSIPDANFSTELRAGLTTFATMSYIIAVNVRCRCGIFLTLGILTPSQASILADTGFDCECKKPLDNAGNCVNNKEWTACYEEVKLDLITATAAVAAFSSILFGLFTNLPVCLGPGMGLNAYFTYQVVGAKGTGSIPYKTALTAVFIEGWIFMFLALTGMRHWLVKIIPGTIKTASGVGIGLFLTLIGMSYSSGIGIITGAISTPLAIGGCPASSLDQYGECTGEYFTDVDWYLSRWSVRGVPDGFQGSSFNRHWHCFGFNPVLAVRNPRNSLSLSTRMLTFSRRNTAVTYFPDTDDGNRRFTYFRQIVAFHPIKHTLGQIQWDLGEKFDTKVLVALITLLYVDIIDCTATLYSMARFCRRTTGKDKDFPRSTTAFCIDSICISLGALLGCSPVTAFIESGAGIAEGGRTGLTAVTAGFCFFLCIFFAPIFASIPPWATGCTLMLVGCLMIRQVTKINWAYIGDAVPSFITLAFIPFTYSVAYGLLAGIFSYAGINLCIWAIIKLSRGTIMPENYDMKEYWTWRPPGERPWLFRKIGEAIFWLRTKRRGRNSTFQLGSNDGSGGSSRHRVSPNNSTAAVEDKSTAAAATGL</sequence>
<feature type="transmembrane region" description="Helical" evidence="8">
    <location>
        <begin position="447"/>
        <end position="472"/>
    </location>
</feature>
<accession>A0A090CKH6</accession>
<keyword evidence="3" id="KW-0813">Transport</keyword>
<comment type="subcellular location">
    <subcellularLocation>
        <location evidence="1">Membrane</location>
        <topology evidence="1">Multi-pass membrane protein</topology>
    </subcellularLocation>
</comment>
<dbReference type="InterPro" id="IPR006043">
    <property type="entry name" value="NCS2"/>
</dbReference>
<feature type="transmembrane region" description="Helical" evidence="8">
    <location>
        <begin position="167"/>
        <end position="190"/>
    </location>
</feature>
<keyword evidence="6 8" id="KW-0472">Membrane</keyword>
<evidence type="ECO:0000256" key="3">
    <source>
        <dbReference type="ARBA" id="ARBA00022448"/>
    </source>
</evidence>
<protein>
    <submittedName>
        <fullName evidence="9">Inner membrane protein</fullName>
    </submittedName>
</protein>
<feature type="transmembrane region" description="Helical" evidence="8">
    <location>
        <begin position="532"/>
        <end position="549"/>
    </location>
</feature>
<keyword evidence="4 8" id="KW-0812">Transmembrane</keyword>
<dbReference type="GO" id="GO:0005345">
    <property type="term" value="F:purine nucleobase transmembrane transporter activity"/>
    <property type="evidence" value="ECO:0007669"/>
    <property type="project" value="TreeGrafter"/>
</dbReference>